<proteinExistence type="inferred from homology"/>
<dbReference type="InterPro" id="IPR036291">
    <property type="entry name" value="NAD(P)-bd_dom_sf"/>
</dbReference>
<evidence type="ECO:0000259" key="4">
    <source>
        <dbReference type="Pfam" id="PF05368"/>
    </source>
</evidence>
<evidence type="ECO:0000313" key="5">
    <source>
        <dbReference type="EMBL" id="RNJ54798.1"/>
    </source>
</evidence>
<dbReference type="PANTHER" id="PTHR47706:SF4">
    <property type="entry name" value="NMRA-LIKE DOMAIN-CONTAINING PROTEIN"/>
    <property type="match status" value="1"/>
</dbReference>
<dbReference type="InterPro" id="IPR051609">
    <property type="entry name" value="NmrA/Isoflavone_reductase-like"/>
</dbReference>
<sequence length="329" mass="36201">MSRKLTVAIVGATGATGGSIARVLLSDQDQFEVILLARAASLNKPELTALKELGAAVRAVDLDGPIDHVAKVLAGTDVVVSGMTLQQMPQELNLASAAKQASVGRFVTSFFAPVCPPGGVTFMREKKEEILNHIKKLYLPYTAVDVGWWYQMTIPRPLTQPADPKAFVQPMPIVDEGNVRIALTDKRDIAPFVARIIADERTLNHLVFVYGEVKTTTEAWSEAEAISGVSAEKKYASIDCHSHRLSVPEASLLETIEKNPGVLTMETGMAQYFYSLAVRGDNTPENAKYLGYLDARELYPDLQPRSWRDYVMDLEAGQIPTPYPDRKYC</sequence>
<evidence type="ECO:0000256" key="1">
    <source>
        <dbReference type="ARBA" id="ARBA00005725"/>
    </source>
</evidence>
<name>A0A3M9Y5P1_9PEZI</name>
<comment type="similarity">
    <text evidence="1">Belongs to the NmrA-type oxidoreductase family. Isoflavone reductase subfamily.</text>
</comment>
<keyword evidence="2" id="KW-0521">NADP</keyword>
<dbReference type="GeneID" id="39613103"/>
<dbReference type="Proteomes" id="UP000267145">
    <property type="component" value="Unassembled WGS sequence"/>
</dbReference>
<dbReference type="Gene3D" id="3.90.25.10">
    <property type="entry name" value="UDP-galactose 4-epimerase, domain 1"/>
    <property type="match status" value="1"/>
</dbReference>
<dbReference type="Gene3D" id="3.40.50.720">
    <property type="entry name" value="NAD(P)-binding Rossmann-like Domain"/>
    <property type="match status" value="1"/>
</dbReference>
<dbReference type="SUPFAM" id="SSF51735">
    <property type="entry name" value="NAD(P)-binding Rossmann-fold domains"/>
    <property type="match status" value="1"/>
</dbReference>
<dbReference type="AlphaFoldDB" id="A0A3M9Y5P1"/>
<keyword evidence="3" id="KW-0560">Oxidoreductase</keyword>
<dbReference type="GO" id="GO:0016491">
    <property type="term" value="F:oxidoreductase activity"/>
    <property type="evidence" value="ECO:0007669"/>
    <property type="project" value="UniProtKB-KW"/>
</dbReference>
<dbReference type="Pfam" id="PF05368">
    <property type="entry name" value="NmrA"/>
    <property type="match status" value="1"/>
</dbReference>
<comment type="caution">
    <text evidence="5">The sequence shown here is derived from an EMBL/GenBank/DDBJ whole genome shotgun (WGS) entry which is preliminary data.</text>
</comment>
<dbReference type="RefSeq" id="XP_028492956.1">
    <property type="nucleotide sequence ID" value="XM_028643489.1"/>
</dbReference>
<dbReference type="STRING" id="1051616.A0A3M9Y5P1"/>
<accession>A0A3M9Y5P1</accession>
<keyword evidence="6" id="KW-1185">Reference proteome</keyword>
<feature type="domain" description="NmrA-like" evidence="4">
    <location>
        <begin position="4"/>
        <end position="308"/>
    </location>
</feature>
<reference evidence="5 6" key="1">
    <citation type="submission" date="2018-10" db="EMBL/GenBank/DDBJ databases">
        <title>Genome sequence of Verticillium nonalfalfae VnAa140.</title>
        <authorList>
            <person name="Stajich J.E."/>
            <person name="Kasson M.T."/>
        </authorList>
    </citation>
    <scope>NUCLEOTIDE SEQUENCE [LARGE SCALE GENOMIC DNA]</scope>
    <source>
        <strain evidence="5 6">VnAa140</strain>
    </source>
</reference>
<gene>
    <name evidence="5" type="ORF">D7B24_009414</name>
</gene>
<organism evidence="5 6">
    <name type="scientific">Verticillium nonalfalfae</name>
    <dbReference type="NCBI Taxonomy" id="1051616"/>
    <lineage>
        <taxon>Eukaryota</taxon>
        <taxon>Fungi</taxon>
        <taxon>Dikarya</taxon>
        <taxon>Ascomycota</taxon>
        <taxon>Pezizomycotina</taxon>
        <taxon>Sordariomycetes</taxon>
        <taxon>Hypocreomycetidae</taxon>
        <taxon>Glomerellales</taxon>
        <taxon>Plectosphaerellaceae</taxon>
        <taxon>Verticillium</taxon>
    </lineage>
</organism>
<dbReference type="InterPro" id="IPR008030">
    <property type="entry name" value="NmrA-like"/>
</dbReference>
<evidence type="ECO:0000256" key="2">
    <source>
        <dbReference type="ARBA" id="ARBA00022857"/>
    </source>
</evidence>
<dbReference type="EMBL" id="RBVV01000093">
    <property type="protein sequence ID" value="RNJ54798.1"/>
    <property type="molecule type" value="Genomic_DNA"/>
</dbReference>
<protein>
    <recommendedName>
        <fullName evidence="4">NmrA-like domain-containing protein</fullName>
    </recommendedName>
</protein>
<evidence type="ECO:0000313" key="6">
    <source>
        <dbReference type="Proteomes" id="UP000267145"/>
    </source>
</evidence>
<dbReference type="PANTHER" id="PTHR47706">
    <property type="entry name" value="NMRA-LIKE FAMILY PROTEIN"/>
    <property type="match status" value="1"/>
</dbReference>
<evidence type="ECO:0000256" key="3">
    <source>
        <dbReference type="ARBA" id="ARBA00023002"/>
    </source>
</evidence>